<keyword evidence="5" id="KW-1185">Reference proteome</keyword>
<feature type="region of interest" description="Disordered" evidence="2">
    <location>
        <begin position="524"/>
        <end position="600"/>
    </location>
</feature>
<name>A0A5C5VUY7_9BACT</name>
<dbReference type="RefSeq" id="WP_146574984.1">
    <property type="nucleotide sequence ID" value="NZ_SJPH01000007.1"/>
</dbReference>
<feature type="domain" description="DUF4340" evidence="3">
    <location>
        <begin position="77"/>
        <end position="254"/>
    </location>
</feature>
<evidence type="ECO:0000313" key="4">
    <source>
        <dbReference type="EMBL" id="TWT42456.1"/>
    </source>
</evidence>
<reference evidence="4 5" key="1">
    <citation type="submission" date="2019-02" db="EMBL/GenBank/DDBJ databases">
        <title>Deep-cultivation of Planctomycetes and their phenomic and genomic characterization uncovers novel biology.</title>
        <authorList>
            <person name="Wiegand S."/>
            <person name="Jogler M."/>
            <person name="Boedeker C."/>
            <person name="Pinto D."/>
            <person name="Vollmers J."/>
            <person name="Rivas-Marin E."/>
            <person name="Kohn T."/>
            <person name="Peeters S.H."/>
            <person name="Heuer A."/>
            <person name="Rast P."/>
            <person name="Oberbeckmann S."/>
            <person name="Bunk B."/>
            <person name="Jeske O."/>
            <person name="Meyerdierks A."/>
            <person name="Storesund J.E."/>
            <person name="Kallscheuer N."/>
            <person name="Luecker S."/>
            <person name="Lage O.M."/>
            <person name="Pohl T."/>
            <person name="Merkel B.J."/>
            <person name="Hornburger P."/>
            <person name="Mueller R.-W."/>
            <person name="Bruemmer F."/>
            <person name="Labrenz M."/>
            <person name="Spormann A.M."/>
            <person name="Op Den Camp H."/>
            <person name="Overmann J."/>
            <person name="Amann R."/>
            <person name="Jetten M.S.M."/>
            <person name="Mascher T."/>
            <person name="Medema M.H."/>
            <person name="Devos D.P."/>
            <person name="Kaster A.-K."/>
            <person name="Ovreas L."/>
            <person name="Rohde M."/>
            <person name="Galperin M.Y."/>
            <person name="Jogler C."/>
        </authorList>
    </citation>
    <scope>NUCLEOTIDE SEQUENCE [LARGE SCALE GENOMIC DNA]</scope>
    <source>
        <strain evidence="4 5">Pla111</strain>
    </source>
</reference>
<keyword evidence="1" id="KW-0175">Coiled coil</keyword>
<dbReference type="AlphaFoldDB" id="A0A5C5VUY7"/>
<organism evidence="4 5">
    <name type="scientific">Botrimarina hoheduenensis</name>
    <dbReference type="NCBI Taxonomy" id="2528000"/>
    <lineage>
        <taxon>Bacteria</taxon>
        <taxon>Pseudomonadati</taxon>
        <taxon>Planctomycetota</taxon>
        <taxon>Planctomycetia</taxon>
        <taxon>Pirellulales</taxon>
        <taxon>Lacipirellulaceae</taxon>
        <taxon>Botrimarina</taxon>
    </lineage>
</organism>
<dbReference type="OrthoDB" id="241105at2"/>
<evidence type="ECO:0000256" key="1">
    <source>
        <dbReference type="SAM" id="Coils"/>
    </source>
</evidence>
<feature type="compositionally biased region" description="Acidic residues" evidence="2">
    <location>
        <begin position="561"/>
        <end position="575"/>
    </location>
</feature>
<comment type="caution">
    <text evidence="4">The sequence shown here is derived from an EMBL/GenBank/DDBJ whole genome shotgun (WGS) entry which is preliminary data.</text>
</comment>
<feature type="compositionally biased region" description="Acidic residues" evidence="2">
    <location>
        <begin position="421"/>
        <end position="451"/>
    </location>
</feature>
<feature type="region of interest" description="Disordered" evidence="2">
    <location>
        <begin position="364"/>
        <end position="383"/>
    </location>
</feature>
<evidence type="ECO:0000313" key="5">
    <source>
        <dbReference type="Proteomes" id="UP000318995"/>
    </source>
</evidence>
<dbReference type="Pfam" id="PF14238">
    <property type="entry name" value="DUF4340"/>
    <property type="match status" value="1"/>
</dbReference>
<dbReference type="Proteomes" id="UP000318995">
    <property type="component" value="Unassembled WGS sequence"/>
</dbReference>
<gene>
    <name evidence="4" type="ORF">Pla111_27610</name>
</gene>
<proteinExistence type="predicted"/>
<protein>
    <recommendedName>
        <fullName evidence="3">DUF4340 domain-containing protein</fullName>
    </recommendedName>
</protein>
<feature type="coiled-coil region" evidence="1">
    <location>
        <begin position="461"/>
        <end position="499"/>
    </location>
</feature>
<evidence type="ECO:0000256" key="2">
    <source>
        <dbReference type="SAM" id="MobiDB-lite"/>
    </source>
</evidence>
<evidence type="ECO:0000259" key="3">
    <source>
        <dbReference type="Pfam" id="PF14238"/>
    </source>
</evidence>
<sequence length="600" mass="65111">MKESSTTLAFLGTATLAVLIAIGTRPSDATYEVDDLIGKPLTKAFTPEEAKSLKILSFNEETATLREFEVTEADGVWSIPSQGGYPADAEQQMADASTAVMDREVLAIVSQSAGDHPEFGVVEPSPNLQVGQTGVGKRVTLAKGDGTALVDLIIGKQVKDEPDQRYVRRVNQDVVYIVDLDDASLSTKFEDWIEDDLLDLSPFDIERVRIKDYTAELVLQGFQPSIEWDRRTDMTLRYDDSESKWQADKLLAFDTRANDYRPFDLSELEQLNDASLGELKSALDDLRIVDVERKPAGLSADLRAGEDFLNNRESVGSLVRRGFAPVPMEDGQTEILSSEGEVVCSLKTGVEYVLRFGNLQAATEEGSADMETDPADPSATPAEGAGVNRYLFLSVRLNEDLIEKPTLEDLPELPEGTQDGNTDEAADTADDETPNDESNEADEDGQTDQDAADAAAPSEEVAALIAERKAIEERNQQALDSYQASLKSARERVADLNARFGDWYYVIANEVYKKIRLGRDKVITAKEPETDDATAQETTTTTGFGAPGAAIPGLPQLGLPAEEEDTQEDDDEEANSTEGAAATGSEDAPADVEPSANADS</sequence>
<accession>A0A5C5VUY7</accession>
<feature type="compositionally biased region" description="Low complexity" evidence="2">
    <location>
        <begin position="535"/>
        <end position="560"/>
    </location>
</feature>
<dbReference type="EMBL" id="SJPH01000007">
    <property type="protein sequence ID" value="TWT42456.1"/>
    <property type="molecule type" value="Genomic_DNA"/>
</dbReference>
<dbReference type="InterPro" id="IPR025641">
    <property type="entry name" value="DUF4340"/>
</dbReference>
<feature type="region of interest" description="Disordered" evidence="2">
    <location>
        <begin position="403"/>
        <end position="459"/>
    </location>
</feature>